<evidence type="ECO:0000313" key="2">
    <source>
        <dbReference type="Proteomes" id="UP001057402"/>
    </source>
</evidence>
<accession>A0ACB9RFJ9</accession>
<reference evidence="2" key="1">
    <citation type="journal article" date="2023" name="Front. Plant Sci.">
        <title>Chromosomal-level genome assembly of Melastoma candidum provides insights into trichome evolution.</title>
        <authorList>
            <person name="Zhong Y."/>
            <person name="Wu W."/>
            <person name="Sun C."/>
            <person name="Zou P."/>
            <person name="Liu Y."/>
            <person name="Dai S."/>
            <person name="Zhou R."/>
        </authorList>
    </citation>
    <scope>NUCLEOTIDE SEQUENCE [LARGE SCALE GENOMIC DNA]</scope>
</reference>
<gene>
    <name evidence="1" type="ORF">MLD38_014005</name>
</gene>
<organism evidence="1 2">
    <name type="scientific">Melastoma candidum</name>
    <dbReference type="NCBI Taxonomy" id="119954"/>
    <lineage>
        <taxon>Eukaryota</taxon>
        <taxon>Viridiplantae</taxon>
        <taxon>Streptophyta</taxon>
        <taxon>Embryophyta</taxon>
        <taxon>Tracheophyta</taxon>
        <taxon>Spermatophyta</taxon>
        <taxon>Magnoliopsida</taxon>
        <taxon>eudicotyledons</taxon>
        <taxon>Gunneridae</taxon>
        <taxon>Pentapetalae</taxon>
        <taxon>rosids</taxon>
        <taxon>malvids</taxon>
        <taxon>Myrtales</taxon>
        <taxon>Melastomataceae</taxon>
        <taxon>Melastomatoideae</taxon>
        <taxon>Melastomateae</taxon>
        <taxon>Melastoma</taxon>
    </lineage>
</organism>
<proteinExistence type="predicted"/>
<protein>
    <submittedName>
        <fullName evidence="1">Uncharacterized protein</fullName>
    </submittedName>
</protein>
<name>A0ACB9RFJ9_9MYRT</name>
<dbReference type="Proteomes" id="UP001057402">
    <property type="component" value="Chromosome 4"/>
</dbReference>
<evidence type="ECO:0000313" key="1">
    <source>
        <dbReference type="EMBL" id="KAI4376218.1"/>
    </source>
</evidence>
<keyword evidence="2" id="KW-1185">Reference proteome</keyword>
<sequence>MSIQLLNHRVDPLEMAIREAAASHGLHTTDPNFRKVISLLSLTGHARFRRAPSSSQLPDRSLTLDFTNPVSTSPSKLPPFEVVGGFAATSAAAPKDSFSISSSSSFLSSAITGDGSVSNGKLGSSPVVPPAVTAPASSAGRHPAPSVPYRKRCIDHRDNSNNISSRIPGSGGCNRSHCSKRKKNRMKKQIRVPAISDKVADIPADEYSWRKYGQKRVKGSPFPRGYYKCSTVRGCPAKKHVERARDEPSMLIVMYEGEHHHVAAASAHSLAPAQETGLRKWGPEGRWEEPGFAVRSTEA</sequence>
<comment type="caution">
    <text evidence="1">The sequence shown here is derived from an EMBL/GenBank/DDBJ whole genome shotgun (WGS) entry which is preliminary data.</text>
</comment>
<dbReference type="EMBL" id="CM042883">
    <property type="protein sequence ID" value="KAI4376218.1"/>
    <property type="molecule type" value="Genomic_DNA"/>
</dbReference>